<dbReference type="Pfam" id="PF07811">
    <property type="entry name" value="TadE"/>
    <property type="match status" value="1"/>
</dbReference>
<dbReference type="EMBL" id="PGXC01000062">
    <property type="protein sequence ID" value="PKK88147.1"/>
    <property type="molecule type" value="Genomic_DNA"/>
</dbReference>
<protein>
    <submittedName>
        <fullName evidence="3">Pilus assembly protein TadE</fullName>
    </submittedName>
</protein>
<reference evidence="3 4" key="1">
    <citation type="journal article" date="2017" name="ISME J.">
        <title>Potential for microbial H2 and metal transformations associated with novel bacteria and archaea in deep terrestrial subsurface sediments.</title>
        <authorList>
            <person name="Hernsdorf A.W."/>
            <person name="Amano Y."/>
            <person name="Miyakawa K."/>
            <person name="Ise K."/>
            <person name="Suzuki Y."/>
            <person name="Anantharaman K."/>
            <person name="Probst A."/>
            <person name="Burstein D."/>
            <person name="Thomas B.C."/>
            <person name="Banfield J.F."/>
        </authorList>
    </citation>
    <scope>NUCLEOTIDE SEQUENCE [LARGE SCALE GENOMIC DNA]</scope>
    <source>
        <strain evidence="3">HGW-Wallbacteria-1</strain>
    </source>
</reference>
<sequence length="126" mass="13809">MMAFKKSGRGQALVEFALVLPLLLVLFFAIIEFGYLFYHQYCLADGVRAGARAGSIGRDLADIRNEVIARSTLPISINDISISKPANSLKGSPFRVSASFNHRLLTPLLGKQSIVLSFNTSSPMEY</sequence>
<feature type="domain" description="TadE-like" evidence="2">
    <location>
        <begin position="10"/>
        <end position="52"/>
    </location>
</feature>
<gene>
    <name evidence="3" type="ORF">CVV64_20060</name>
</gene>
<proteinExistence type="predicted"/>
<accession>A0A2N1PIH3</accession>
<organism evidence="3 4">
    <name type="scientific">Candidatus Wallbacteria bacterium HGW-Wallbacteria-1</name>
    <dbReference type="NCBI Taxonomy" id="2013854"/>
    <lineage>
        <taxon>Bacteria</taxon>
        <taxon>Candidatus Walliibacteriota</taxon>
    </lineage>
</organism>
<name>A0A2N1PIH3_9BACT</name>
<comment type="caution">
    <text evidence="3">The sequence shown here is derived from an EMBL/GenBank/DDBJ whole genome shotgun (WGS) entry which is preliminary data.</text>
</comment>
<keyword evidence="1" id="KW-0812">Transmembrane</keyword>
<keyword evidence="1" id="KW-0472">Membrane</keyword>
<evidence type="ECO:0000313" key="4">
    <source>
        <dbReference type="Proteomes" id="UP000233256"/>
    </source>
</evidence>
<dbReference type="AlphaFoldDB" id="A0A2N1PIH3"/>
<evidence type="ECO:0000256" key="1">
    <source>
        <dbReference type="SAM" id="Phobius"/>
    </source>
</evidence>
<keyword evidence="1" id="KW-1133">Transmembrane helix</keyword>
<evidence type="ECO:0000259" key="2">
    <source>
        <dbReference type="Pfam" id="PF07811"/>
    </source>
</evidence>
<dbReference type="Proteomes" id="UP000233256">
    <property type="component" value="Unassembled WGS sequence"/>
</dbReference>
<feature type="transmembrane region" description="Helical" evidence="1">
    <location>
        <begin position="12"/>
        <end position="38"/>
    </location>
</feature>
<evidence type="ECO:0000313" key="3">
    <source>
        <dbReference type="EMBL" id="PKK88147.1"/>
    </source>
</evidence>
<dbReference type="InterPro" id="IPR012495">
    <property type="entry name" value="TadE-like_dom"/>
</dbReference>